<dbReference type="GO" id="GO:0046052">
    <property type="term" value="P:UTP catabolic process"/>
    <property type="evidence" value="ECO:0007669"/>
    <property type="project" value="TreeGrafter"/>
</dbReference>
<dbReference type="GO" id="GO:0046047">
    <property type="term" value="P:TTP catabolic process"/>
    <property type="evidence" value="ECO:0007669"/>
    <property type="project" value="TreeGrafter"/>
</dbReference>
<evidence type="ECO:0000259" key="1">
    <source>
        <dbReference type="Pfam" id="PF00590"/>
    </source>
</evidence>
<dbReference type="Pfam" id="PF03819">
    <property type="entry name" value="MazG"/>
    <property type="match status" value="1"/>
</dbReference>
<dbReference type="GO" id="GO:0046081">
    <property type="term" value="P:dUTP catabolic process"/>
    <property type="evidence" value="ECO:0007669"/>
    <property type="project" value="TreeGrafter"/>
</dbReference>
<dbReference type="NCBIfam" id="TIGR00444">
    <property type="entry name" value="mazG"/>
    <property type="match status" value="1"/>
</dbReference>
<dbReference type="GO" id="GO:0046061">
    <property type="term" value="P:dATP catabolic process"/>
    <property type="evidence" value="ECO:0007669"/>
    <property type="project" value="TreeGrafter"/>
</dbReference>
<dbReference type="SUPFAM" id="SSF53790">
    <property type="entry name" value="Tetrapyrrole methylase"/>
    <property type="match status" value="1"/>
</dbReference>
<dbReference type="NCBIfam" id="NF007113">
    <property type="entry name" value="PRK09562.1"/>
    <property type="match status" value="1"/>
</dbReference>
<dbReference type="GO" id="GO:0046076">
    <property type="term" value="P:dTTP catabolic process"/>
    <property type="evidence" value="ECO:0007669"/>
    <property type="project" value="TreeGrafter"/>
</dbReference>
<reference evidence="3 4" key="1">
    <citation type="submission" date="2020-02" db="EMBL/GenBank/DDBJ databases">
        <authorList>
            <person name="Zheng R.K."/>
            <person name="Sun C.M."/>
        </authorList>
    </citation>
    <scope>NUCLEOTIDE SEQUENCE [LARGE SCALE GENOMIC DNA]</scope>
    <source>
        <strain evidence="4">rifampicinis</strain>
    </source>
</reference>
<evidence type="ECO:0000313" key="3">
    <source>
        <dbReference type="EMBL" id="QPC84829.1"/>
    </source>
</evidence>
<dbReference type="InterPro" id="IPR000878">
    <property type="entry name" value="4pyrrol_Mease"/>
</dbReference>
<keyword evidence="3" id="KW-0378">Hydrolase</keyword>
<dbReference type="InterPro" id="IPR004518">
    <property type="entry name" value="MazG-like_dom"/>
</dbReference>
<dbReference type="Gene3D" id="3.40.1010.10">
    <property type="entry name" value="Cobalt-precorrin-4 Transmethylase, Domain 1"/>
    <property type="match status" value="1"/>
</dbReference>
<dbReference type="KEGG" id="pmet:G4Y79_10790"/>
<dbReference type="GO" id="GO:0047429">
    <property type="term" value="F:nucleoside triphosphate diphosphatase activity"/>
    <property type="evidence" value="ECO:0007669"/>
    <property type="project" value="UniProtKB-EC"/>
</dbReference>
<dbReference type="GO" id="GO:0006203">
    <property type="term" value="P:dGTP catabolic process"/>
    <property type="evidence" value="ECO:0007669"/>
    <property type="project" value="TreeGrafter"/>
</dbReference>
<dbReference type="Pfam" id="PF00590">
    <property type="entry name" value="TP_methylase"/>
    <property type="match status" value="1"/>
</dbReference>
<dbReference type="PANTHER" id="PTHR30522">
    <property type="entry name" value="NUCLEOSIDE TRIPHOSPHATE PYROPHOSPHOHYDROLASE"/>
    <property type="match status" value="1"/>
</dbReference>
<dbReference type="InterPro" id="IPR014777">
    <property type="entry name" value="4pyrrole_Mease_sub1"/>
</dbReference>
<dbReference type="InterPro" id="IPR035996">
    <property type="entry name" value="4pyrrol_Methylase_sf"/>
</dbReference>
<dbReference type="AlphaFoldDB" id="A0A7S8EDH4"/>
<dbReference type="CDD" id="cd11528">
    <property type="entry name" value="NTP-PPase_MazG_Nterm"/>
    <property type="match status" value="1"/>
</dbReference>
<dbReference type="Proteomes" id="UP000594468">
    <property type="component" value="Chromosome"/>
</dbReference>
<dbReference type="GO" id="GO:0006950">
    <property type="term" value="P:response to stress"/>
    <property type="evidence" value="ECO:0007669"/>
    <property type="project" value="UniProtKB-ARBA"/>
</dbReference>
<dbReference type="EC" id="3.6.1.9" evidence="3"/>
<sequence>MTLTIVGLGPGYVDDITRHAWRILEQAQIVYLRTSRLDCVNDLPNSAQYQNFDSLYETGDSLSSIDDAILARLIDAVQQGDVVYAVPGDPLIDETLTRRLQQQAAERDFDIRIVKGISLVQPVLDAVKIPAGDGLQIVDGLLLAQMHHPPINPQFPALVSRVALNVAESVKHTLLNQYPGDFLVTLVQGDRAEVQCLPLHKIDKSPYLSPWTTLFVPSLGEYTSYEAFQEIIAHLRAPEGCPWDRKQTHESLRPYLLEEAYEVLDAIDKGQTDELAGELGDLLLQILLHTQIATEAGEFMMSDVLDQVNRKMIRRHPHVWGTVDVDGDPDQVTQNWEDIKKKEKAANGESWKGLLDSVPGAGPALWVAHKYQHKVAKVGFDWPDVSGVEDKIREELQEILEAPDNEEKAKEIGDLMFVMVNWLRWLGVEDPESLMRTNNLKFYNRFSYIEKQAAAQGRELADMTLEEMDVLWDEGKAKGL</sequence>
<dbReference type="InterPro" id="IPR011551">
    <property type="entry name" value="NTP_PyrPHydrolase_MazG"/>
</dbReference>
<dbReference type="FunFam" id="1.10.287.1080:FF:000001">
    <property type="entry name" value="Nucleoside triphosphate pyrophosphohydrolase"/>
    <property type="match status" value="1"/>
</dbReference>
<gene>
    <name evidence="3" type="primary">mazG</name>
    <name evidence="3" type="ORF">G4Y79_10790</name>
</gene>
<dbReference type="CDD" id="cd11723">
    <property type="entry name" value="YabN_N_like"/>
    <property type="match status" value="1"/>
</dbReference>
<dbReference type="InterPro" id="IPR048015">
    <property type="entry name" value="NTP-PPase_MazG-like_N"/>
</dbReference>
<dbReference type="RefSeq" id="WP_195172892.1">
    <property type="nucleotide sequence ID" value="NZ_CP062983.1"/>
</dbReference>
<accession>A0A7S8EDH4</accession>
<feature type="domain" description="Tetrapyrrole methylase" evidence="1">
    <location>
        <begin position="2"/>
        <end position="138"/>
    </location>
</feature>
<dbReference type="InterPro" id="IPR035013">
    <property type="entry name" value="YabN_N"/>
</dbReference>
<feature type="domain" description="NTP pyrophosphohydrolase MazG-like" evidence="2">
    <location>
        <begin position="247"/>
        <end position="320"/>
    </location>
</feature>
<evidence type="ECO:0000259" key="2">
    <source>
        <dbReference type="Pfam" id="PF03819"/>
    </source>
</evidence>
<dbReference type="GO" id="GO:0008168">
    <property type="term" value="F:methyltransferase activity"/>
    <property type="evidence" value="ECO:0007669"/>
    <property type="project" value="InterPro"/>
</dbReference>
<keyword evidence="4" id="KW-1185">Reference proteome</keyword>
<dbReference type="Gene3D" id="1.10.287.1080">
    <property type="entry name" value="MazG-like"/>
    <property type="match status" value="2"/>
</dbReference>
<proteinExistence type="predicted"/>
<dbReference type="CDD" id="cd11529">
    <property type="entry name" value="NTP-PPase_MazG_Cterm"/>
    <property type="match status" value="1"/>
</dbReference>
<name>A0A7S8EDH4_9CHLR</name>
<organism evidence="3 4">
    <name type="scientific">Phototrophicus methaneseepsis</name>
    <dbReference type="NCBI Taxonomy" id="2710758"/>
    <lineage>
        <taxon>Bacteria</taxon>
        <taxon>Bacillati</taxon>
        <taxon>Chloroflexota</taxon>
        <taxon>Candidatus Thermofontia</taxon>
        <taxon>Phototrophicales</taxon>
        <taxon>Phototrophicaceae</taxon>
        <taxon>Phototrophicus</taxon>
    </lineage>
</organism>
<dbReference type="SUPFAM" id="SSF101386">
    <property type="entry name" value="all-alpha NTP pyrophosphatases"/>
    <property type="match status" value="2"/>
</dbReference>
<evidence type="ECO:0000313" key="4">
    <source>
        <dbReference type="Proteomes" id="UP000594468"/>
    </source>
</evidence>
<dbReference type="EMBL" id="CP062983">
    <property type="protein sequence ID" value="QPC84829.1"/>
    <property type="molecule type" value="Genomic_DNA"/>
</dbReference>
<protein>
    <submittedName>
        <fullName evidence="3">Nucleoside triphosphate pyrophosphohydrolase</fullName>
        <ecNumber evidence="3">3.6.1.9</ecNumber>
    </submittedName>
</protein>
<dbReference type="InterPro" id="IPR048011">
    <property type="entry name" value="NTP-PPase_MazG-like_C"/>
</dbReference>
<dbReference type="PANTHER" id="PTHR30522:SF0">
    <property type="entry name" value="NUCLEOSIDE TRIPHOSPHATE PYROPHOSPHOHYDROLASE"/>
    <property type="match status" value="1"/>
</dbReference>